<dbReference type="RefSeq" id="WP_228416677.1">
    <property type="nucleotide sequence ID" value="NZ_CP081135.1"/>
</dbReference>
<dbReference type="KEGG" id="tem:JW646_04035"/>
<feature type="domain" description="DUF6884" evidence="1">
    <location>
        <begin position="4"/>
        <end position="133"/>
    </location>
</feature>
<evidence type="ECO:0000259" key="1">
    <source>
        <dbReference type="Pfam" id="PF21818"/>
    </source>
</evidence>
<dbReference type="InterPro" id="IPR049251">
    <property type="entry name" value="DUF6884"/>
</dbReference>
<dbReference type="AlphaFoldDB" id="A0AAX2ZH65"/>
<dbReference type="Proteomes" id="UP001198983">
    <property type="component" value="Chromosome"/>
</dbReference>
<proteinExistence type="predicted"/>
<reference evidence="3 4" key="1">
    <citation type="journal article" date="2023" name="Int. J. Syst. Evol. Microbiol.">
        <title>Terrisporobacter hibernicus sp. nov., isolated from bovine faeces in Northern Ireland.</title>
        <authorList>
            <person name="Mitchell M."/>
            <person name="Nguyen S.V."/>
            <person name="Connor M."/>
            <person name="Fairley D.J."/>
            <person name="Donoghue O."/>
            <person name="Marshall H."/>
            <person name="Koolman L."/>
            <person name="McMullan G."/>
            <person name="Schaffer K.E."/>
            <person name="McGrath J.W."/>
            <person name="Fanning S."/>
        </authorList>
    </citation>
    <scope>NUCLEOTIDE SEQUENCE [LARGE SCALE GENOMIC DNA]</scope>
    <source>
        <strain evidence="3 4">MCA3</strain>
    </source>
</reference>
<dbReference type="Pfam" id="PF26468">
    <property type="entry name" value="GIY_YIG_3"/>
    <property type="match status" value="1"/>
</dbReference>
<protein>
    <recommendedName>
        <fullName evidence="5">GIY-YIG domain-containing protein</fullName>
    </recommendedName>
</protein>
<name>A0AAX2ZH65_9FIRM</name>
<organism evidence="3 4">
    <name type="scientific">Terrisporobacter hibernicus</name>
    <dbReference type="NCBI Taxonomy" id="2813371"/>
    <lineage>
        <taxon>Bacteria</taxon>
        <taxon>Bacillati</taxon>
        <taxon>Bacillota</taxon>
        <taxon>Clostridia</taxon>
        <taxon>Peptostreptococcales</taxon>
        <taxon>Peptostreptococcaceae</taxon>
        <taxon>Terrisporobacter</taxon>
    </lineage>
</organism>
<gene>
    <name evidence="3" type="ORF">JW646_04035</name>
</gene>
<sequence>MSKIALISCANGKKAKFNLVKDIDNESQLFKLSMDYGKKFADEVYILTSRYGLVKEKDYTMSYNESPNFASEMENRLWSLEILKKLNNFTNIHEDEYIILSDNNYYKNYVEFLNNVDIPLAHLSVEEKINFLREELNEENRGKTSYVEKLHILFNSMKKYNHNNFDEIPFTNGIYVVLDKKEKYKGMNRIVRIGTHDKDNKLIVRIKNHYKNGFKDSSFFRKNIGKSILHYNEHDYLYIWNINFKDKVNENRYSKLRNMEVESSLEEKISNYMKDRFEFVCFEVEDLKDRHRLEEGLISTIYNNDEFDSSQKWLGKYSPVEEIRDSKMWVSKIYDNAKLNEVEFRKVITLCVKSNEERVELSKV</sequence>
<dbReference type="Pfam" id="PF21818">
    <property type="entry name" value="DUF6884"/>
    <property type="match status" value="1"/>
</dbReference>
<dbReference type="InterPro" id="IPR058782">
    <property type="entry name" value="GIY_YIG_3"/>
</dbReference>
<keyword evidence="4" id="KW-1185">Reference proteome</keyword>
<evidence type="ECO:0008006" key="5">
    <source>
        <dbReference type="Google" id="ProtNLM"/>
    </source>
</evidence>
<dbReference type="EMBL" id="CP081135">
    <property type="protein sequence ID" value="UEL48633.1"/>
    <property type="molecule type" value="Genomic_DNA"/>
</dbReference>
<evidence type="ECO:0000313" key="3">
    <source>
        <dbReference type="EMBL" id="UEL48633.1"/>
    </source>
</evidence>
<evidence type="ECO:0000313" key="4">
    <source>
        <dbReference type="Proteomes" id="UP001198983"/>
    </source>
</evidence>
<feature type="domain" description="GIY-YIG" evidence="2">
    <location>
        <begin position="171"/>
        <end position="341"/>
    </location>
</feature>
<accession>A0AAX2ZH65</accession>
<evidence type="ECO:0000259" key="2">
    <source>
        <dbReference type="Pfam" id="PF26468"/>
    </source>
</evidence>